<dbReference type="InterPro" id="IPR029787">
    <property type="entry name" value="Nucleotide_cyclase"/>
</dbReference>
<reference evidence="4" key="1">
    <citation type="journal article" date="2019" name="Int. J. Syst. Evol. Microbiol.">
        <title>The Global Catalogue of Microorganisms (GCM) 10K type strain sequencing project: providing services to taxonomists for standard genome sequencing and annotation.</title>
        <authorList>
            <consortium name="The Broad Institute Genomics Platform"/>
            <consortium name="The Broad Institute Genome Sequencing Center for Infectious Disease"/>
            <person name="Wu L."/>
            <person name="Ma J."/>
        </authorList>
    </citation>
    <scope>NUCLEOTIDE SEQUENCE [LARGE SCALE GENOMIC DNA]</scope>
    <source>
        <strain evidence="4">CCUG 62953</strain>
    </source>
</reference>
<comment type="caution">
    <text evidence="3">The sequence shown here is derived from an EMBL/GenBank/DDBJ whole genome shotgun (WGS) entry which is preliminary data.</text>
</comment>
<name>A0ABW3ZD76_9RHOB</name>
<keyword evidence="4" id="KW-1185">Reference proteome</keyword>
<feature type="domain" description="GGDEF" evidence="2">
    <location>
        <begin position="90"/>
        <end position="227"/>
    </location>
</feature>
<dbReference type="PANTHER" id="PTHR33121:SF70">
    <property type="entry name" value="SIGNALING PROTEIN YKOW"/>
    <property type="match status" value="1"/>
</dbReference>
<dbReference type="SUPFAM" id="SSF141868">
    <property type="entry name" value="EAL domain-like"/>
    <property type="match status" value="1"/>
</dbReference>
<sequence>MLQFFAGRLRTIQLRRRSALAGLLVLVPLAPLVGLDPLLISVALLASAAILSLPSGSPPAADAAPPSLIDSDRAEEIANDLLTRARSERLNTACMMISVSGLGLEKNQWETAQARNARDLCLRRIQGALRTRDSAMRIGDALFIAFIEPALRLDLEAQLKIAARIQSALEEPARVNGEDHVFRCAIGFCGSSRLPKDACGDELLDAVRTALAEAEAEGPSIIRAWSDGVDANHAMRRIIRSEAGHALEAGQVQPWFQPQICTSTGRISGVEALARWVHPDRGVISPGQFLPALEAAGRIEHLGEIMLDHALEALTRWDEAGIEVPRVSVNLSMQELRNPRLVDRLSWALDRHDLAPSRIGLEILETVVAENCSCDIARNVSALAELGCHIDLDDFGTGRAAISTLRSLSVHRLKIDRSFVTRADRDDDQRRLVCAIVSLADQLGLETLAEGVESAGEHTTLAQLGCDHVQGFGIARPLPAAQFVAWANEHAQRLMPTVNIAPLRN</sequence>
<accession>A0ABW3ZD76</accession>
<proteinExistence type="predicted"/>
<dbReference type="Gene3D" id="3.30.70.270">
    <property type="match status" value="1"/>
</dbReference>
<protein>
    <submittedName>
        <fullName evidence="3">EAL domain-containing protein</fullName>
    </submittedName>
</protein>
<dbReference type="SUPFAM" id="SSF55073">
    <property type="entry name" value="Nucleotide cyclase"/>
    <property type="match status" value="1"/>
</dbReference>
<dbReference type="PROSITE" id="PS50883">
    <property type="entry name" value="EAL"/>
    <property type="match status" value="1"/>
</dbReference>
<organism evidence="3 4">
    <name type="scientific">Litorisediminicola beolgyonensis</name>
    <dbReference type="NCBI Taxonomy" id="1173614"/>
    <lineage>
        <taxon>Bacteria</taxon>
        <taxon>Pseudomonadati</taxon>
        <taxon>Pseudomonadota</taxon>
        <taxon>Alphaproteobacteria</taxon>
        <taxon>Rhodobacterales</taxon>
        <taxon>Paracoccaceae</taxon>
        <taxon>Litorisediminicola</taxon>
    </lineage>
</organism>
<evidence type="ECO:0000259" key="2">
    <source>
        <dbReference type="PROSITE" id="PS50887"/>
    </source>
</evidence>
<dbReference type="SMART" id="SM00052">
    <property type="entry name" value="EAL"/>
    <property type="match status" value="1"/>
</dbReference>
<dbReference type="Proteomes" id="UP001597135">
    <property type="component" value="Unassembled WGS sequence"/>
</dbReference>
<gene>
    <name evidence="3" type="ORF">ACFQ4E_01355</name>
</gene>
<dbReference type="InterPro" id="IPR050706">
    <property type="entry name" value="Cyclic-di-GMP_PDE-like"/>
</dbReference>
<dbReference type="PROSITE" id="PS50887">
    <property type="entry name" value="GGDEF"/>
    <property type="match status" value="1"/>
</dbReference>
<evidence type="ECO:0000313" key="3">
    <source>
        <dbReference type="EMBL" id="MFD1341063.1"/>
    </source>
</evidence>
<dbReference type="InterPro" id="IPR000160">
    <property type="entry name" value="GGDEF_dom"/>
</dbReference>
<dbReference type="InterPro" id="IPR035919">
    <property type="entry name" value="EAL_sf"/>
</dbReference>
<evidence type="ECO:0000259" key="1">
    <source>
        <dbReference type="PROSITE" id="PS50883"/>
    </source>
</evidence>
<evidence type="ECO:0000313" key="4">
    <source>
        <dbReference type="Proteomes" id="UP001597135"/>
    </source>
</evidence>
<dbReference type="PANTHER" id="PTHR33121">
    <property type="entry name" value="CYCLIC DI-GMP PHOSPHODIESTERASE PDEF"/>
    <property type="match status" value="1"/>
</dbReference>
<dbReference type="Gene3D" id="3.20.20.450">
    <property type="entry name" value="EAL domain"/>
    <property type="match status" value="1"/>
</dbReference>
<feature type="domain" description="EAL" evidence="1">
    <location>
        <begin position="236"/>
        <end position="491"/>
    </location>
</feature>
<dbReference type="Pfam" id="PF00563">
    <property type="entry name" value="EAL"/>
    <property type="match status" value="1"/>
</dbReference>
<dbReference type="InterPro" id="IPR001633">
    <property type="entry name" value="EAL_dom"/>
</dbReference>
<dbReference type="InterPro" id="IPR043128">
    <property type="entry name" value="Rev_trsase/Diguanyl_cyclase"/>
</dbReference>
<dbReference type="RefSeq" id="WP_386801119.1">
    <property type="nucleotide sequence ID" value="NZ_JBHTMU010000001.1"/>
</dbReference>
<dbReference type="CDD" id="cd01948">
    <property type="entry name" value="EAL"/>
    <property type="match status" value="1"/>
</dbReference>
<dbReference type="EMBL" id="JBHTMU010000001">
    <property type="protein sequence ID" value="MFD1341063.1"/>
    <property type="molecule type" value="Genomic_DNA"/>
</dbReference>